<dbReference type="InterPro" id="IPR049046">
    <property type="entry name" value="Beta-AFase-like_GH127_middle"/>
</dbReference>
<dbReference type="Pfam" id="PF20737">
    <property type="entry name" value="Glyco_hydro127C"/>
    <property type="match status" value="1"/>
</dbReference>
<dbReference type="RefSeq" id="WP_094017267.1">
    <property type="nucleotide sequence ID" value="NZ_NMQW01000037.1"/>
</dbReference>
<dbReference type="Pfam" id="PF07944">
    <property type="entry name" value="Beta-AFase-like_GH127_cat"/>
    <property type="match status" value="1"/>
</dbReference>
<dbReference type="InterPro" id="IPR049049">
    <property type="entry name" value="Beta-AFase-like_GH127_C"/>
</dbReference>
<dbReference type="Proteomes" id="UP000215509">
    <property type="component" value="Unassembled WGS sequence"/>
</dbReference>
<dbReference type="InterPro" id="IPR008928">
    <property type="entry name" value="6-hairpin_glycosidase_sf"/>
</dbReference>
<protein>
    <recommendedName>
        <fullName evidence="6">Glycoside hydrolase family 127 protein</fullName>
    </recommendedName>
</protein>
<dbReference type="PANTHER" id="PTHR43465:SF2">
    <property type="entry name" value="DUF1680 DOMAIN PROTEIN (AFU_ORTHOLOGUE AFUA_1G08910)"/>
    <property type="match status" value="1"/>
</dbReference>
<sequence length="659" mass="74815">MTKQTADFSSRALSVRVEDPFWSPYIQLVKDVVIPYQWDALNDLIEGAAPSCAIRNFRIAAGEEQGSFSGMVFQDSDLYKWIEAVGFILEAQPDPELEQVADDVIELLAKAQQPDGYLNTYFTVKEPDSRWTNLAECHELYCAGHLIEAGVAYFQSTGKRRLLDVCCRFADYVDTVFGNEPDKLQGYDGHQEIELALMKLYEVTGEARYLKLSQFFLDERGKQPGFYLQEYRRRGNKVHFPELDIAHDLKYSQAHIPVRQQETAVGHAVRLVYMCTGMAHVAAVTKDEGLIEACRKLWSNIVRKQMYVTGAIGAMAYGEAFTVDYDLPSDTIYGETCASIGLIFFARRMLELEPRSEYAHVLERALYNTVLSGMAKDGKHFFYVNPLEVYPKANPMNKIYEHVKLQRQQWFGCSCCPPNIARLLASLNRYVYTFKENTLYAHLYIGGEARVDLGGQYVTIGQSSGYTEDGRVRFEVQTDQETASFALALRIPEWCRTVQYRVNNVACHPPDEVVDGYARILRDWRSGDTVELQFEMRVHSVAGHPLIRQTAGKIALQRGPFLYCMEEVDNGSNLHLLQITSDKAFQVEYDPHLLGGLHKIVASSVRTEIPSEEDGLYFSDTQWPSSPVQATFIPYYAWGNRGVGEMRVWVNETGIPSVK</sequence>
<dbReference type="InterPro" id="IPR012878">
    <property type="entry name" value="Beta-AFase-like_GH127_cat"/>
</dbReference>
<evidence type="ECO:0000259" key="1">
    <source>
        <dbReference type="Pfam" id="PF07944"/>
    </source>
</evidence>
<dbReference type="AlphaFoldDB" id="A0A229UKA3"/>
<dbReference type="InterPro" id="IPR049174">
    <property type="entry name" value="Beta-AFase-like"/>
</dbReference>
<gene>
    <name evidence="4" type="ORF">CF651_23205</name>
</gene>
<dbReference type="SUPFAM" id="SSF48208">
    <property type="entry name" value="Six-hairpin glycosidases"/>
    <property type="match status" value="1"/>
</dbReference>
<dbReference type="GO" id="GO:0005975">
    <property type="term" value="P:carbohydrate metabolic process"/>
    <property type="evidence" value="ECO:0007669"/>
    <property type="project" value="InterPro"/>
</dbReference>
<evidence type="ECO:0000259" key="3">
    <source>
        <dbReference type="Pfam" id="PF20737"/>
    </source>
</evidence>
<dbReference type="PANTHER" id="PTHR43465">
    <property type="entry name" value="DUF1680 DOMAIN PROTEIN (AFU_ORTHOLOGUE AFUA_1G08910)"/>
    <property type="match status" value="1"/>
</dbReference>
<feature type="domain" description="Non-reducing end beta-L-arabinofuranosidase-like GH127 catalytic" evidence="1">
    <location>
        <begin position="14"/>
        <end position="428"/>
    </location>
</feature>
<evidence type="ECO:0000313" key="4">
    <source>
        <dbReference type="EMBL" id="OXM83823.1"/>
    </source>
</evidence>
<dbReference type="OrthoDB" id="9757939at2"/>
<dbReference type="Pfam" id="PF20736">
    <property type="entry name" value="Glyco_hydro127M"/>
    <property type="match status" value="1"/>
</dbReference>
<feature type="domain" description="Non-reducing end beta-L-arabinofuranosidase-like GH127 C-terminal" evidence="3">
    <location>
        <begin position="538"/>
        <end position="651"/>
    </location>
</feature>
<feature type="domain" description="Non-reducing end beta-L-arabinofuranosidase-like GH127 middle" evidence="2">
    <location>
        <begin position="438"/>
        <end position="536"/>
    </location>
</feature>
<evidence type="ECO:0008006" key="6">
    <source>
        <dbReference type="Google" id="ProtNLM"/>
    </source>
</evidence>
<dbReference type="EMBL" id="NMQW01000037">
    <property type="protein sequence ID" value="OXM83823.1"/>
    <property type="molecule type" value="Genomic_DNA"/>
</dbReference>
<keyword evidence="5" id="KW-1185">Reference proteome</keyword>
<accession>A0A229UKA3</accession>
<name>A0A229UKA3_9BACL</name>
<reference evidence="4 5" key="1">
    <citation type="submission" date="2017-07" db="EMBL/GenBank/DDBJ databases">
        <title>Genome sequencing and assembly of Paenibacillus rigui.</title>
        <authorList>
            <person name="Mayilraj S."/>
        </authorList>
    </citation>
    <scope>NUCLEOTIDE SEQUENCE [LARGE SCALE GENOMIC DNA]</scope>
    <source>
        <strain evidence="4 5">JCM 16352</strain>
    </source>
</reference>
<comment type="caution">
    <text evidence="4">The sequence shown here is derived from an EMBL/GenBank/DDBJ whole genome shotgun (WGS) entry which is preliminary data.</text>
</comment>
<evidence type="ECO:0000259" key="2">
    <source>
        <dbReference type="Pfam" id="PF20736"/>
    </source>
</evidence>
<evidence type="ECO:0000313" key="5">
    <source>
        <dbReference type="Proteomes" id="UP000215509"/>
    </source>
</evidence>
<proteinExistence type="predicted"/>
<organism evidence="4 5">
    <name type="scientific">Paenibacillus rigui</name>
    <dbReference type="NCBI Taxonomy" id="554312"/>
    <lineage>
        <taxon>Bacteria</taxon>
        <taxon>Bacillati</taxon>
        <taxon>Bacillota</taxon>
        <taxon>Bacilli</taxon>
        <taxon>Bacillales</taxon>
        <taxon>Paenibacillaceae</taxon>
        <taxon>Paenibacillus</taxon>
    </lineage>
</organism>